<dbReference type="GO" id="GO:0009423">
    <property type="term" value="P:chorismate biosynthetic process"/>
    <property type="evidence" value="ECO:0007669"/>
    <property type="project" value="UniProtKB-UniRule"/>
</dbReference>
<keyword evidence="8 9" id="KW-0170">Cobalt</keyword>
<feature type="binding site" evidence="9">
    <location>
        <position position="149"/>
    </location>
    <ligand>
        <name>NAD(+)</name>
        <dbReference type="ChEBI" id="CHEBI:57540"/>
    </ligand>
</feature>
<comment type="cofactor">
    <cofactor evidence="9">
        <name>Co(2+)</name>
        <dbReference type="ChEBI" id="CHEBI:48828"/>
    </cofactor>
    <cofactor evidence="9">
        <name>Zn(2+)</name>
        <dbReference type="ChEBI" id="CHEBI:29105"/>
    </cofactor>
    <text evidence="9">Binds 1 divalent metal cation per subunit. Can use either Co(2+) or Zn(2+).</text>
</comment>
<dbReference type="Pfam" id="PF24621">
    <property type="entry name" value="DHQS_C"/>
    <property type="match status" value="1"/>
</dbReference>
<dbReference type="InterPro" id="IPR030960">
    <property type="entry name" value="DHQS/DOIS_N"/>
</dbReference>
<keyword evidence="4 9" id="KW-0547">Nucleotide-binding</keyword>
<evidence type="ECO:0000256" key="7">
    <source>
        <dbReference type="ARBA" id="ARBA00023239"/>
    </source>
</evidence>
<evidence type="ECO:0000256" key="3">
    <source>
        <dbReference type="ARBA" id="ARBA00022723"/>
    </source>
</evidence>
<feature type="domain" description="3-dehydroquinate synthase C-terminal" evidence="12">
    <location>
        <begin position="188"/>
        <end position="330"/>
    </location>
</feature>
<dbReference type="EMBL" id="OFSM01000018">
    <property type="protein sequence ID" value="SOY30636.1"/>
    <property type="molecule type" value="Genomic_DNA"/>
</dbReference>
<dbReference type="UniPathway" id="UPA00053">
    <property type="reaction ID" value="UER00085"/>
</dbReference>
<evidence type="ECO:0000256" key="1">
    <source>
        <dbReference type="ARBA" id="ARBA00001911"/>
    </source>
</evidence>
<dbReference type="Gene3D" id="1.20.1090.10">
    <property type="entry name" value="Dehydroquinate synthase-like - alpha domain"/>
    <property type="match status" value="1"/>
</dbReference>
<feature type="binding site" evidence="9">
    <location>
        <begin position="136"/>
        <end position="137"/>
    </location>
    <ligand>
        <name>NAD(+)</name>
        <dbReference type="ChEBI" id="CHEBI:57540"/>
    </ligand>
</feature>
<comment type="similarity">
    <text evidence="9">Belongs to the sugar phosphate cyclases superfamily. Dehydroquinate synthase family.</text>
</comment>
<proteinExistence type="inferred from homology"/>
<dbReference type="InterPro" id="IPR030963">
    <property type="entry name" value="DHQ_synth_fam"/>
</dbReference>
<dbReference type="PANTHER" id="PTHR43622:SF1">
    <property type="entry name" value="3-DEHYDROQUINATE SYNTHASE"/>
    <property type="match status" value="1"/>
</dbReference>
<dbReference type="NCBIfam" id="TIGR01357">
    <property type="entry name" value="aroB"/>
    <property type="match status" value="1"/>
</dbReference>
<dbReference type="SUPFAM" id="SSF56796">
    <property type="entry name" value="Dehydroquinate synthase-like"/>
    <property type="match status" value="1"/>
</dbReference>
<dbReference type="InterPro" id="IPR016037">
    <property type="entry name" value="DHQ_synth_AroB"/>
</dbReference>
<feature type="binding site" evidence="9">
    <location>
        <begin position="112"/>
        <end position="116"/>
    </location>
    <ligand>
        <name>NAD(+)</name>
        <dbReference type="ChEBI" id="CHEBI:57540"/>
    </ligand>
</feature>
<keyword evidence="3 9" id="KW-0479">Metal-binding</keyword>
<name>A0A2K4ZJQ2_9FIRM</name>
<gene>
    <name evidence="9 13" type="primary">aroB</name>
    <name evidence="13" type="ORF">AMURIS_03367</name>
</gene>
<dbReference type="HAMAP" id="MF_00110">
    <property type="entry name" value="DHQ_synthase"/>
    <property type="match status" value="1"/>
</dbReference>
<dbReference type="InterPro" id="IPR056179">
    <property type="entry name" value="DHQS_C"/>
</dbReference>
<dbReference type="OrthoDB" id="9806583at2"/>
<evidence type="ECO:0000256" key="5">
    <source>
        <dbReference type="ARBA" id="ARBA00022833"/>
    </source>
</evidence>
<keyword evidence="9" id="KW-0057">Aromatic amino acid biosynthesis</keyword>
<evidence type="ECO:0000256" key="9">
    <source>
        <dbReference type="HAMAP-Rule" id="MF_00110"/>
    </source>
</evidence>
<evidence type="ECO:0000256" key="10">
    <source>
        <dbReference type="NCBIfam" id="TIGR01357"/>
    </source>
</evidence>
<dbReference type="EC" id="4.2.3.4" evidence="9 10"/>
<comment type="cofactor">
    <cofactor evidence="1 9">
        <name>NAD(+)</name>
        <dbReference type="ChEBI" id="CHEBI:57540"/>
    </cofactor>
</comment>
<sequence length="373" mass="42729">MSERLPVLYQKKPCYDIVFSRSFAELWQELTALGYENRRICIVTDSKVDAIYGEEVLSLLRTHSQEGDGKAVKYVFPEGEEHKTLDTVKEIYRFLIEEGFDRKDLLLALGGGVTGDITGYTAATYLRGIDYIQLPTTLLAQADSSIGGKTGVDFDGYKNMVGAFKMPRLVYMNLSTLQTLENRQFFSGFAEVMKHGLIRDALFYEWLLEKMYEICERDLDVLQEMMMRSCTIKKQVVEKDPLEQGDRALLNFGHTVGHAIEKAKNFELYHGECVALGMVAAACISWKRELLSMEEYYEIRDMFVPFYLPISIENIDPKEILRLTKSDKKMESGRIKFVLLKKIGRAVLDNTVTDEELLTAINEIYYSEEDACE</sequence>
<evidence type="ECO:0000313" key="14">
    <source>
        <dbReference type="Proteomes" id="UP000236311"/>
    </source>
</evidence>
<evidence type="ECO:0000313" key="13">
    <source>
        <dbReference type="EMBL" id="SOY30636.1"/>
    </source>
</evidence>
<keyword evidence="9" id="KW-0963">Cytoplasm</keyword>
<protein>
    <recommendedName>
        <fullName evidence="9 10">3-dehydroquinate synthase</fullName>
        <shortName evidence="9">DHQS</shortName>
        <ecNumber evidence="9 10">4.2.3.4</ecNumber>
    </recommendedName>
</protein>
<dbReference type="PANTHER" id="PTHR43622">
    <property type="entry name" value="3-DEHYDROQUINATE SYNTHASE"/>
    <property type="match status" value="1"/>
</dbReference>
<dbReference type="Gene3D" id="3.40.50.1970">
    <property type="match status" value="1"/>
</dbReference>
<dbReference type="RefSeq" id="WP_103240661.1">
    <property type="nucleotide sequence ID" value="NZ_JANJZD010000018.1"/>
</dbReference>
<feature type="domain" description="3-dehydroquinate synthase N-terminal" evidence="11">
    <location>
        <begin position="74"/>
        <end position="185"/>
    </location>
</feature>
<dbReference type="PIRSF" id="PIRSF001455">
    <property type="entry name" value="DHQ_synth"/>
    <property type="match status" value="1"/>
</dbReference>
<keyword evidence="14" id="KW-1185">Reference proteome</keyword>
<feature type="binding site" evidence="9">
    <location>
        <position position="254"/>
    </location>
    <ligand>
        <name>Zn(2+)</name>
        <dbReference type="ChEBI" id="CHEBI:29105"/>
    </ligand>
</feature>
<comment type="function">
    <text evidence="9">Catalyzes the conversion of 3-deoxy-D-arabino-heptulosonate 7-phosphate (DAHP) to dehydroquinate (DHQ).</text>
</comment>
<dbReference type="GO" id="GO:0000166">
    <property type="term" value="F:nucleotide binding"/>
    <property type="evidence" value="ECO:0007669"/>
    <property type="project" value="UniProtKB-KW"/>
</dbReference>
<dbReference type="FunFam" id="3.40.50.1970:FF:000007">
    <property type="entry name" value="Pentafunctional AROM polypeptide"/>
    <property type="match status" value="1"/>
</dbReference>
<keyword evidence="5 9" id="KW-0862">Zinc</keyword>
<keyword evidence="9" id="KW-0028">Amino-acid biosynthesis</keyword>
<comment type="pathway">
    <text evidence="9">Metabolic intermediate biosynthesis; chorismate biosynthesis; chorismate from D-erythrose 4-phosphate and phosphoenolpyruvate: step 2/7.</text>
</comment>
<dbReference type="GO" id="GO:0003856">
    <property type="term" value="F:3-dehydroquinate synthase activity"/>
    <property type="evidence" value="ECO:0007669"/>
    <property type="project" value="UniProtKB-UniRule"/>
</dbReference>
<dbReference type="Proteomes" id="UP000236311">
    <property type="component" value="Unassembled WGS sequence"/>
</dbReference>
<feature type="binding site" evidence="9">
    <location>
        <position position="270"/>
    </location>
    <ligand>
        <name>Zn(2+)</name>
        <dbReference type="ChEBI" id="CHEBI:29105"/>
    </ligand>
</feature>
<keyword evidence="6 9" id="KW-0520">NAD</keyword>
<dbReference type="GO" id="GO:0005737">
    <property type="term" value="C:cytoplasm"/>
    <property type="evidence" value="ECO:0007669"/>
    <property type="project" value="UniProtKB-SubCell"/>
</dbReference>
<evidence type="ECO:0000259" key="12">
    <source>
        <dbReference type="Pfam" id="PF24621"/>
    </source>
</evidence>
<feature type="binding site" evidence="9">
    <location>
        <position position="158"/>
    </location>
    <ligand>
        <name>NAD(+)</name>
        <dbReference type="ChEBI" id="CHEBI:57540"/>
    </ligand>
</feature>
<evidence type="ECO:0000256" key="8">
    <source>
        <dbReference type="ARBA" id="ARBA00023285"/>
    </source>
</evidence>
<evidence type="ECO:0000256" key="4">
    <source>
        <dbReference type="ARBA" id="ARBA00022741"/>
    </source>
</evidence>
<comment type="catalytic activity">
    <reaction evidence="9">
        <text>7-phospho-2-dehydro-3-deoxy-D-arabino-heptonate = 3-dehydroquinate + phosphate</text>
        <dbReference type="Rhea" id="RHEA:21968"/>
        <dbReference type="ChEBI" id="CHEBI:32364"/>
        <dbReference type="ChEBI" id="CHEBI:43474"/>
        <dbReference type="ChEBI" id="CHEBI:58394"/>
        <dbReference type="EC" id="4.2.3.4"/>
    </reaction>
</comment>
<feature type="binding site" evidence="9">
    <location>
        <begin position="176"/>
        <end position="179"/>
    </location>
    <ligand>
        <name>NAD(+)</name>
        <dbReference type="ChEBI" id="CHEBI:57540"/>
    </ligand>
</feature>
<evidence type="ECO:0000256" key="2">
    <source>
        <dbReference type="ARBA" id="ARBA00001947"/>
    </source>
</evidence>
<evidence type="ECO:0000256" key="6">
    <source>
        <dbReference type="ARBA" id="ARBA00023027"/>
    </source>
</evidence>
<dbReference type="CDD" id="cd08195">
    <property type="entry name" value="DHQS"/>
    <property type="match status" value="1"/>
</dbReference>
<accession>A0A2K4ZJQ2</accession>
<dbReference type="GO" id="GO:0009073">
    <property type="term" value="P:aromatic amino acid family biosynthetic process"/>
    <property type="evidence" value="ECO:0007669"/>
    <property type="project" value="UniProtKB-KW"/>
</dbReference>
<comment type="subcellular location">
    <subcellularLocation>
        <location evidence="9">Cytoplasm</location>
    </subcellularLocation>
</comment>
<dbReference type="InterPro" id="IPR050071">
    <property type="entry name" value="Dehydroquinate_synthase"/>
</dbReference>
<keyword evidence="7 9" id="KW-0456">Lyase</keyword>
<evidence type="ECO:0000259" key="11">
    <source>
        <dbReference type="Pfam" id="PF01761"/>
    </source>
</evidence>
<comment type="cofactor">
    <cofactor evidence="2">
        <name>Zn(2+)</name>
        <dbReference type="ChEBI" id="CHEBI:29105"/>
    </cofactor>
</comment>
<dbReference type="AlphaFoldDB" id="A0A2K4ZJQ2"/>
<organism evidence="13 14">
    <name type="scientific">Acetatifactor muris</name>
    <dbReference type="NCBI Taxonomy" id="879566"/>
    <lineage>
        <taxon>Bacteria</taxon>
        <taxon>Bacillati</taxon>
        <taxon>Bacillota</taxon>
        <taxon>Clostridia</taxon>
        <taxon>Lachnospirales</taxon>
        <taxon>Lachnospiraceae</taxon>
        <taxon>Acetatifactor</taxon>
    </lineage>
</organism>
<reference evidence="13 14" key="1">
    <citation type="submission" date="2018-01" db="EMBL/GenBank/DDBJ databases">
        <authorList>
            <person name="Gaut B.S."/>
            <person name="Morton B.R."/>
            <person name="Clegg M.T."/>
            <person name="Duvall M.R."/>
        </authorList>
    </citation>
    <scope>NUCLEOTIDE SEQUENCE [LARGE SCALE GENOMIC DNA]</scope>
    <source>
        <strain evidence="13">GP69</strain>
    </source>
</reference>
<dbReference type="Pfam" id="PF01761">
    <property type="entry name" value="DHQ_synthase"/>
    <property type="match status" value="1"/>
</dbReference>
<dbReference type="GO" id="GO:0008652">
    <property type="term" value="P:amino acid biosynthetic process"/>
    <property type="evidence" value="ECO:0007669"/>
    <property type="project" value="UniProtKB-KW"/>
</dbReference>
<feature type="binding site" evidence="9">
    <location>
        <begin position="78"/>
        <end position="83"/>
    </location>
    <ligand>
        <name>NAD(+)</name>
        <dbReference type="ChEBI" id="CHEBI:57540"/>
    </ligand>
</feature>
<feature type="binding site" evidence="9">
    <location>
        <position position="191"/>
    </location>
    <ligand>
        <name>Zn(2+)</name>
        <dbReference type="ChEBI" id="CHEBI:29105"/>
    </ligand>
</feature>
<dbReference type="GO" id="GO:0046872">
    <property type="term" value="F:metal ion binding"/>
    <property type="evidence" value="ECO:0007669"/>
    <property type="project" value="UniProtKB-KW"/>
</dbReference>